<feature type="transmembrane region" description="Helical" evidence="7">
    <location>
        <begin position="28"/>
        <end position="56"/>
    </location>
</feature>
<feature type="domain" description="4Fe-4S ferredoxin-type" evidence="8">
    <location>
        <begin position="114"/>
        <end position="143"/>
    </location>
</feature>
<dbReference type="GO" id="GO:0005886">
    <property type="term" value="C:plasma membrane"/>
    <property type="evidence" value="ECO:0007669"/>
    <property type="project" value="TreeGrafter"/>
</dbReference>
<keyword evidence="1" id="KW-0813">Transport</keyword>
<dbReference type="Gene3D" id="3.30.70.20">
    <property type="match status" value="1"/>
</dbReference>
<dbReference type="GO" id="GO:0051539">
    <property type="term" value="F:4 iron, 4 sulfur cluster binding"/>
    <property type="evidence" value="ECO:0007669"/>
    <property type="project" value="UniProtKB-KW"/>
</dbReference>
<dbReference type="GeneID" id="24846472"/>
<keyword evidence="6" id="KW-0411">Iron-sulfur</keyword>
<dbReference type="EMBL" id="CP009528">
    <property type="protein sequence ID" value="AKB56140.1"/>
    <property type="molecule type" value="Genomic_DNA"/>
</dbReference>
<keyword evidence="4" id="KW-0249">Electron transport</keyword>
<dbReference type="InterPro" id="IPR051684">
    <property type="entry name" value="Electron_Trans/Redox"/>
</dbReference>
<dbReference type="InterPro" id="IPR017896">
    <property type="entry name" value="4Fe4S_Fe-S-bd"/>
</dbReference>
<dbReference type="InterPro" id="IPR017900">
    <property type="entry name" value="4Fe4S_Fe_S_CS"/>
</dbReference>
<dbReference type="PROSITE" id="PS00198">
    <property type="entry name" value="4FE4S_FER_1"/>
    <property type="match status" value="2"/>
</dbReference>
<sequence>MDQFFSSLLKKSIIPLENPPKWAKLFPYAFMLFLILISAVFLIPIFCAYICPLRIIYDPPAVTTTFQWITALIFVTGGLIFLVIGPLLTKKRLFCSFICPLMPANTLIGVINPFKVKINIDLCKKCGLCVKSCELFAITKESLAKGKTIIECAECGKCMDKCPAGAIDYKLMFTDQNIRFFYSAGNYL</sequence>
<dbReference type="KEGG" id="mby:MSBRM_3142"/>
<evidence type="ECO:0000256" key="5">
    <source>
        <dbReference type="ARBA" id="ARBA00023004"/>
    </source>
</evidence>
<evidence type="ECO:0000259" key="8">
    <source>
        <dbReference type="PROSITE" id="PS51379"/>
    </source>
</evidence>
<evidence type="ECO:0000256" key="3">
    <source>
        <dbReference type="ARBA" id="ARBA00022723"/>
    </source>
</evidence>
<dbReference type="HOGENOM" id="CLU_1438109_0_0_2"/>
<evidence type="ECO:0000256" key="6">
    <source>
        <dbReference type="ARBA" id="ARBA00023014"/>
    </source>
</evidence>
<dbReference type="RefSeq" id="WP_048122041.1">
    <property type="nucleotide sequence ID" value="NZ_CP009528.1"/>
</dbReference>
<reference evidence="9 10" key="1">
    <citation type="submission" date="2014-07" db="EMBL/GenBank/DDBJ databases">
        <title>Methanogenic archaea and the global carbon cycle.</title>
        <authorList>
            <person name="Henriksen J.R."/>
            <person name="Luke J."/>
            <person name="Reinhart S."/>
            <person name="Benedict M.N."/>
            <person name="Youngblut N.D."/>
            <person name="Metcalf M.E."/>
            <person name="Whitaker R.J."/>
            <person name="Metcalf W.W."/>
        </authorList>
    </citation>
    <scope>NUCLEOTIDE SEQUENCE [LARGE SCALE GENOMIC DNA]</scope>
    <source>
        <strain evidence="9 10">MS</strain>
    </source>
</reference>
<dbReference type="Pfam" id="PF12801">
    <property type="entry name" value="Fer4_5"/>
    <property type="match status" value="2"/>
</dbReference>
<name>A0A0E3QWR4_METBA</name>
<dbReference type="GO" id="GO:0016491">
    <property type="term" value="F:oxidoreductase activity"/>
    <property type="evidence" value="ECO:0007669"/>
    <property type="project" value="UniProtKB-ARBA"/>
</dbReference>
<dbReference type="GO" id="GO:0046872">
    <property type="term" value="F:metal ion binding"/>
    <property type="evidence" value="ECO:0007669"/>
    <property type="project" value="UniProtKB-KW"/>
</dbReference>
<feature type="domain" description="4Fe-4S ferredoxin-type" evidence="8">
    <location>
        <begin position="151"/>
        <end position="172"/>
    </location>
</feature>
<dbReference type="PROSITE" id="PS51379">
    <property type="entry name" value="4FE4S_FER_2"/>
    <property type="match status" value="2"/>
</dbReference>
<accession>A0A0E3QWR4</accession>
<feature type="transmembrane region" description="Helical" evidence="7">
    <location>
        <begin position="68"/>
        <end position="88"/>
    </location>
</feature>
<dbReference type="STRING" id="1434108.MSBRM_3142"/>
<gene>
    <name evidence="9" type="ORF">MSBRM_3142</name>
</gene>
<evidence type="ECO:0000256" key="7">
    <source>
        <dbReference type="SAM" id="Phobius"/>
    </source>
</evidence>
<keyword evidence="10" id="KW-1185">Reference proteome</keyword>
<proteinExistence type="predicted"/>
<evidence type="ECO:0000256" key="1">
    <source>
        <dbReference type="ARBA" id="ARBA00022448"/>
    </source>
</evidence>
<dbReference type="AlphaFoldDB" id="A0A0E3QWR4"/>
<keyword evidence="7" id="KW-1133">Transmembrane helix</keyword>
<dbReference type="PATRIC" id="fig|1434108.4.peg.3979"/>
<evidence type="ECO:0000256" key="4">
    <source>
        <dbReference type="ARBA" id="ARBA00022982"/>
    </source>
</evidence>
<keyword evidence="5" id="KW-0408">Iron</keyword>
<dbReference type="Proteomes" id="UP000033033">
    <property type="component" value="Chromosome"/>
</dbReference>
<evidence type="ECO:0000313" key="10">
    <source>
        <dbReference type="Proteomes" id="UP000033033"/>
    </source>
</evidence>
<protein>
    <submittedName>
        <fullName evidence="9">Ferredoxin-type protein napH</fullName>
    </submittedName>
</protein>
<dbReference type="PANTHER" id="PTHR30176:SF3">
    <property type="entry name" value="FERREDOXIN-TYPE PROTEIN NAPH"/>
    <property type="match status" value="1"/>
</dbReference>
<dbReference type="SUPFAM" id="SSF54862">
    <property type="entry name" value="4Fe-4S ferredoxins"/>
    <property type="match status" value="1"/>
</dbReference>
<keyword evidence="3" id="KW-0479">Metal-binding</keyword>
<keyword evidence="7" id="KW-0472">Membrane</keyword>
<keyword evidence="7" id="KW-0812">Transmembrane</keyword>
<evidence type="ECO:0000256" key="2">
    <source>
        <dbReference type="ARBA" id="ARBA00022485"/>
    </source>
</evidence>
<keyword evidence="2" id="KW-0004">4Fe-4S</keyword>
<organism evidence="9 10">
    <name type="scientific">Methanosarcina barkeri MS</name>
    <dbReference type="NCBI Taxonomy" id="1434108"/>
    <lineage>
        <taxon>Archaea</taxon>
        <taxon>Methanobacteriati</taxon>
        <taxon>Methanobacteriota</taxon>
        <taxon>Stenosarchaea group</taxon>
        <taxon>Methanomicrobia</taxon>
        <taxon>Methanosarcinales</taxon>
        <taxon>Methanosarcinaceae</taxon>
        <taxon>Methanosarcina</taxon>
    </lineage>
</organism>
<dbReference type="PANTHER" id="PTHR30176">
    <property type="entry name" value="FERREDOXIN-TYPE PROTEIN NAPH"/>
    <property type="match status" value="1"/>
</dbReference>
<evidence type="ECO:0000313" key="9">
    <source>
        <dbReference type="EMBL" id="AKB56140.1"/>
    </source>
</evidence>